<dbReference type="PANTHER" id="PTHR38434:SF1">
    <property type="entry name" value="BLL2549 PROTEIN"/>
    <property type="match status" value="1"/>
</dbReference>
<reference evidence="3 4" key="1">
    <citation type="submission" date="2014-08" db="EMBL/GenBank/DDBJ databases">
        <title>Genomic and Phenotypic Diversity of Colwellia psychrerythraea strains from Disparate Marine Basins.</title>
        <authorList>
            <person name="Techtmann S.M."/>
            <person name="Stelling S.C."/>
            <person name="Utturkar S.M."/>
            <person name="Alshibli N."/>
            <person name="Harris A."/>
            <person name="Brown S.D."/>
            <person name="Hazen T.C."/>
        </authorList>
    </citation>
    <scope>NUCLEOTIDE SEQUENCE [LARGE SCALE GENOMIC DNA]</scope>
    <source>
        <strain evidence="3 4">GAB14E</strain>
    </source>
</reference>
<name>A0A099L402_COLPS</name>
<organism evidence="3 4">
    <name type="scientific">Colwellia psychrerythraea</name>
    <name type="common">Vibrio psychroerythus</name>
    <dbReference type="NCBI Taxonomy" id="28229"/>
    <lineage>
        <taxon>Bacteria</taxon>
        <taxon>Pseudomonadati</taxon>
        <taxon>Pseudomonadota</taxon>
        <taxon>Gammaproteobacteria</taxon>
        <taxon>Alteromonadales</taxon>
        <taxon>Colwelliaceae</taxon>
        <taxon>Colwellia</taxon>
    </lineage>
</organism>
<dbReference type="InterPro" id="IPR019286">
    <property type="entry name" value="DUF2339_TM"/>
</dbReference>
<feature type="transmembrane region" description="Helical" evidence="2">
    <location>
        <begin position="480"/>
        <end position="496"/>
    </location>
</feature>
<feature type="transmembrane region" description="Helical" evidence="2">
    <location>
        <begin position="797"/>
        <end position="824"/>
    </location>
</feature>
<dbReference type="OrthoDB" id="6379269at2"/>
<feature type="transmembrane region" description="Helical" evidence="2">
    <location>
        <begin position="759"/>
        <end position="777"/>
    </location>
</feature>
<feature type="transmembrane region" description="Helical" evidence="2">
    <location>
        <begin position="424"/>
        <end position="441"/>
    </location>
</feature>
<dbReference type="RefSeq" id="WP_033080673.1">
    <property type="nucleotide sequence ID" value="NZ_JQEC01000004.1"/>
</dbReference>
<feature type="transmembrane region" description="Helical" evidence="2">
    <location>
        <begin position="517"/>
        <end position="534"/>
    </location>
</feature>
<feature type="transmembrane region" description="Helical" evidence="2">
    <location>
        <begin position="892"/>
        <end position="910"/>
    </location>
</feature>
<proteinExistence type="predicted"/>
<dbReference type="EMBL" id="JQEC01000004">
    <property type="protein sequence ID" value="KGJ96892.1"/>
    <property type="molecule type" value="Genomic_DNA"/>
</dbReference>
<accession>A0A099L402</accession>
<feature type="transmembrane region" description="Helical" evidence="2">
    <location>
        <begin position="593"/>
        <end position="614"/>
    </location>
</feature>
<dbReference type="PANTHER" id="PTHR38434">
    <property type="entry name" value="BLL2549 PROTEIN"/>
    <property type="match status" value="1"/>
</dbReference>
<protein>
    <recommendedName>
        <fullName evidence="5">DUF2339 domain-containing protein</fullName>
    </recommendedName>
</protein>
<feature type="transmembrane region" description="Helical" evidence="2">
    <location>
        <begin position="845"/>
        <end position="862"/>
    </location>
</feature>
<feature type="transmembrane region" description="Helical" evidence="2">
    <location>
        <begin position="868"/>
        <end position="885"/>
    </location>
</feature>
<feature type="transmembrane region" description="Helical" evidence="2">
    <location>
        <begin position="95"/>
        <end position="116"/>
    </location>
</feature>
<feature type="transmembrane region" description="Helical" evidence="2">
    <location>
        <begin position="248"/>
        <end position="267"/>
    </location>
</feature>
<dbReference type="PATRIC" id="fig|28229.3.peg.519"/>
<dbReference type="AlphaFoldDB" id="A0A099L402"/>
<feature type="transmembrane region" description="Helical" evidence="2">
    <location>
        <begin position="137"/>
        <end position="160"/>
    </location>
</feature>
<feature type="transmembrane region" description="Helical" evidence="2">
    <location>
        <begin position="375"/>
        <end position="394"/>
    </location>
</feature>
<feature type="transmembrane region" description="Helical" evidence="2">
    <location>
        <begin position="273"/>
        <end position="290"/>
    </location>
</feature>
<evidence type="ECO:0000313" key="4">
    <source>
        <dbReference type="Proteomes" id="UP000029868"/>
    </source>
</evidence>
<evidence type="ECO:0008006" key="5">
    <source>
        <dbReference type="Google" id="ProtNLM"/>
    </source>
</evidence>
<evidence type="ECO:0000256" key="1">
    <source>
        <dbReference type="SAM" id="MobiDB-lite"/>
    </source>
</evidence>
<feature type="transmembrane region" description="Helical" evidence="2">
    <location>
        <begin position="297"/>
        <end position="314"/>
    </location>
</feature>
<keyword evidence="2" id="KW-0472">Membrane</keyword>
<feature type="transmembrane region" description="Helical" evidence="2">
    <location>
        <begin position="353"/>
        <end position="369"/>
    </location>
</feature>
<keyword evidence="2" id="KW-0812">Transmembrane</keyword>
<feature type="transmembrane region" description="Helical" evidence="2">
    <location>
        <begin position="635"/>
        <end position="653"/>
    </location>
</feature>
<feature type="transmembrane region" description="Helical" evidence="2">
    <location>
        <begin position="220"/>
        <end position="241"/>
    </location>
</feature>
<feature type="transmembrane region" description="Helical" evidence="2">
    <location>
        <begin position="195"/>
        <end position="214"/>
    </location>
</feature>
<feature type="transmembrane region" description="Helical" evidence="2">
    <location>
        <begin position="659"/>
        <end position="681"/>
    </location>
</feature>
<feature type="transmembrane region" description="Helical" evidence="2">
    <location>
        <begin position="540"/>
        <end position="556"/>
    </location>
</feature>
<dbReference type="Pfam" id="PF10101">
    <property type="entry name" value="DUF2339"/>
    <property type="match status" value="1"/>
</dbReference>
<feature type="transmembrane region" description="Helical" evidence="2">
    <location>
        <begin position="563"/>
        <end position="581"/>
    </location>
</feature>
<evidence type="ECO:0000256" key="2">
    <source>
        <dbReference type="SAM" id="Phobius"/>
    </source>
</evidence>
<dbReference type="Proteomes" id="UP000029868">
    <property type="component" value="Unassembled WGS sequence"/>
</dbReference>
<feature type="transmembrane region" description="Helical" evidence="2">
    <location>
        <begin position="693"/>
        <end position="720"/>
    </location>
</feature>
<keyword evidence="2" id="KW-1133">Transmembrane helix</keyword>
<feature type="region of interest" description="Disordered" evidence="1">
    <location>
        <begin position="63"/>
        <end position="85"/>
    </location>
</feature>
<evidence type="ECO:0000313" key="3">
    <source>
        <dbReference type="EMBL" id="KGJ96892.1"/>
    </source>
</evidence>
<feature type="transmembrane region" description="Helical" evidence="2">
    <location>
        <begin position="732"/>
        <end position="752"/>
    </location>
</feature>
<comment type="caution">
    <text evidence="3">The sequence shown here is derived from an EMBL/GenBank/DDBJ whole genome shotgun (WGS) entry which is preliminary data.</text>
</comment>
<sequence length="950" mass="106127">MNEEVKALRSELALVKLQFSQRLGAVENRLNNLLAQEEISAEQYQEISQVEDNNLAHTQPSSLRETAAGVAVPKPVPPKSKIDDEYSSSSQEVSAATFVIPSFITVIIQTILSSFFDWLSPVTQLYQSYKARGMLGIFVLTIVGIGLTLAGFGYLMQLLIDQLGAGYKSLLMCLAAFSVMGVGIGLKIKTRFAEFATAIVTLGILLAYSTVYFSGSVYGLIPNMVVLILYLAIALLCHTLAQWLDTKVVSALGIIGIATMPMLSNVINIEPVYYLLSLAFVAASSLVLSYKHVGIWLAHLSLAFTFLSIEWIIGFESILISAWLVNLFYLLFFSYVCISLYKENSLIKQRLTFLAALVGTTILLFWQATSLFTSQISVSFSLNTLIAVAVSVFFYKVKRELTHFFILLAASWGVLTIVSAISDAYWGIVWAIEGIFLLAIGRRYNFSNSITQGQILTAIALLYSWSALLMYFPLPALKSVDGWVLSLMIAAIIAIWQRLINDTKIFDQLSRNKVKPFLQLLEAIWLSTLLVVSADIWLGQWTGAMVIFIQLALLFRARSCQQVSIEILAAFLVIVPLFYVYQGGLIADSYRFMMLPLFAKLALISVFLQLWLWSAFYRKCHVDSKMKNVAEALRIVFYMLIPICWVGSVIRRFDEESLMLLWGSPLLALLLASKVKHFLLYKETQILTGLASLAFVIAIGELSLINSIIALSGFTGFYAFAYYLNRKNSADIHQFICSWGVLMFGFAVPNIVGSQTDSLFYGIITAGVYWTAVFTALNQSEHLKRNETFITVVNILLVVAAWLLTSSSASYAIVPAIFIFACLYQKEQRFARSKLAEKLKFNGDLLLHSIAVITYVCMFYSLETYRLELLISPVLAVHGAMILFLKDRRLTTVKFSFVLILLGIVKLAMIDAANALLWQKVILFMGIGIFILLASFWYQKLVNSRETSIS</sequence>
<gene>
    <name evidence="3" type="ORF">GAB14E_1360</name>
</gene>
<feature type="transmembrane region" description="Helical" evidence="2">
    <location>
        <begin position="320"/>
        <end position="341"/>
    </location>
</feature>
<feature type="transmembrane region" description="Helical" evidence="2">
    <location>
        <begin position="916"/>
        <end position="938"/>
    </location>
</feature>
<feature type="transmembrane region" description="Helical" evidence="2">
    <location>
        <begin position="166"/>
        <end position="188"/>
    </location>
</feature>
<feature type="transmembrane region" description="Helical" evidence="2">
    <location>
        <begin position="401"/>
        <end position="418"/>
    </location>
</feature>
<feature type="transmembrane region" description="Helical" evidence="2">
    <location>
        <begin position="453"/>
        <end position="474"/>
    </location>
</feature>